<protein>
    <submittedName>
        <fullName evidence="2">Mycothiol maleylpyruvate isomerase</fullName>
    </submittedName>
</protein>
<name>A0ABR5IVY9_9ACTN</name>
<comment type="caution">
    <text evidence="2">The sequence shown here is derived from an EMBL/GenBank/DDBJ whole genome shotgun (WGS) entry which is preliminary data.</text>
</comment>
<keyword evidence="2" id="KW-0413">Isomerase</keyword>
<evidence type="ECO:0000313" key="2">
    <source>
        <dbReference type="EMBL" id="KOG85310.1"/>
    </source>
</evidence>
<gene>
    <name evidence="2" type="ORF">ADK38_37395</name>
</gene>
<dbReference type="SUPFAM" id="SSF109854">
    <property type="entry name" value="DinB/YfiT-like putative metalloenzymes"/>
    <property type="match status" value="1"/>
</dbReference>
<accession>A0ABR5IVY9</accession>
<keyword evidence="3" id="KW-1185">Reference proteome</keyword>
<dbReference type="InterPro" id="IPR017517">
    <property type="entry name" value="Maleyloyr_isom"/>
</dbReference>
<evidence type="ECO:0000313" key="3">
    <source>
        <dbReference type="Proteomes" id="UP000037020"/>
    </source>
</evidence>
<organism evidence="2 3">
    <name type="scientific">Streptomyces varsoviensis</name>
    <dbReference type="NCBI Taxonomy" id="67373"/>
    <lineage>
        <taxon>Bacteria</taxon>
        <taxon>Bacillati</taxon>
        <taxon>Actinomycetota</taxon>
        <taxon>Actinomycetes</taxon>
        <taxon>Kitasatosporales</taxon>
        <taxon>Streptomycetaceae</taxon>
        <taxon>Streptomyces</taxon>
    </lineage>
</organism>
<feature type="domain" description="Mycothiol-dependent maleylpyruvate isomerase metal-binding" evidence="1">
    <location>
        <begin position="11"/>
        <end position="128"/>
    </location>
</feature>
<dbReference type="InterPro" id="IPR024344">
    <property type="entry name" value="MDMPI_metal-binding"/>
</dbReference>
<dbReference type="EMBL" id="LGUT01003508">
    <property type="protein sequence ID" value="KOG85310.1"/>
    <property type="molecule type" value="Genomic_DNA"/>
</dbReference>
<dbReference type="Gene3D" id="1.20.120.450">
    <property type="entry name" value="dinb family like domain"/>
    <property type="match status" value="1"/>
</dbReference>
<feature type="non-terminal residue" evidence="2">
    <location>
        <position position="133"/>
    </location>
</feature>
<reference evidence="2 3" key="1">
    <citation type="submission" date="2015-07" db="EMBL/GenBank/DDBJ databases">
        <authorList>
            <person name="Ju K.-S."/>
            <person name="Doroghazi J.R."/>
            <person name="Metcalf W.W."/>
        </authorList>
    </citation>
    <scope>NUCLEOTIDE SEQUENCE [LARGE SCALE GENOMIC DNA]</scope>
    <source>
        <strain evidence="2 3">NRRL B-3589</strain>
    </source>
</reference>
<dbReference type="InterPro" id="IPR034660">
    <property type="entry name" value="DinB/YfiT-like"/>
</dbReference>
<proteinExistence type="predicted"/>
<sequence length="133" mass="14240">MSDFASDIAAVRAATDRLLAGAGALDDAGAAAPSLLPGWTRGHVFAHIARNADAITNLLTWARTDVKTPMYASPEARDADIERDSARPLAAHLDDLRASADRFDAAAEALPEERREYVVEMRNGVTDQAARLP</sequence>
<evidence type="ECO:0000259" key="1">
    <source>
        <dbReference type="Pfam" id="PF11716"/>
    </source>
</evidence>
<dbReference type="Pfam" id="PF11716">
    <property type="entry name" value="MDMPI_N"/>
    <property type="match status" value="1"/>
</dbReference>
<dbReference type="Proteomes" id="UP000037020">
    <property type="component" value="Unassembled WGS sequence"/>
</dbReference>
<dbReference type="GO" id="GO:0016853">
    <property type="term" value="F:isomerase activity"/>
    <property type="evidence" value="ECO:0007669"/>
    <property type="project" value="UniProtKB-KW"/>
</dbReference>
<dbReference type="NCBIfam" id="TIGR03083">
    <property type="entry name" value="maleylpyruvate isomerase family mycothiol-dependent enzyme"/>
    <property type="match status" value="1"/>
</dbReference>